<dbReference type="InterPro" id="IPR007504">
    <property type="entry name" value="H/ACA_rnp_Gar1/Naf1"/>
</dbReference>
<dbReference type="SUPFAM" id="SSF50447">
    <property type="entry name" value="Translation proteins"/>
    <property type="match status" value="1"/>
</dbReference>
<evidence type="ECO:0000256" key="1">
    <source>
        <dbReference type="RuleBase" id="RU364004"/>
    </source>
</evidence>
<evidence type="ECO:0000256" key="2">
    <source>
        <dbReference type="SAM" id="MobiDB-lite"/>
    </source>
</evidence>
<evidence type="ECO:0000313" key="4">
    <source>
        <dbReference type="Proteomes" id="UP000034350"/>
    </source>
</evidence>
<dbReference type="EMBL" id="JPQZ01000050">
    <property type="protein sequence ID" value="KKO74701.1"/>
    <property type="molecule type" value="Genomic_DNA"/>
</dbReference>
<dbReference type="GO" id="GO:0001522">
    <property type="term" value="P:pseudouridine synthesis"/>
    <property type="evidence" value="ECO:0007669"/>
    <property type="project" value="InterPro"/>
</dbReference>
<gene>
    <name evidence="3" type="ORF">AAJ76_5000014027</name>
</gene>
<feature type="region of interest" description="Disordered" evidence="2">
    <location>
        <begin position="98"/>
        <end position="161"/>
    </location>
</feature>
<sequence>MKKNFRDRRQTDANATLVNLGTFIHKCGQLFVLKLVTDGIPFPNAFVFDKNKKQIGKVEEIFGPQTDVYIAISLEKESNEFFIYSNKLIPKNRFLERSETEKKKEAEDKKIKRKETVCKNREERKDSKNNGFRKQSDKKFRGDRKSYTKKFGGGNKFRSRK</sequence>
<comment type="similarity">
    <text evidence="1">Belongs to the GAR1 family.</text>
</comment>
<keyword evidence="1" id="KW-0690">Ribosome biogenesis</keyword>
<dbReference type="InterPro" id="IPR038664">
    <property type="entry name" value="Gar1/Naf1_Cbf5-bd_sf"/>
</dbReference>
<dbReference type="VEuPathDB" id="MicrosporidiaDB:G9O61_00g014240"/>
<dbReference type="GO" id="GO:0005730">
    <property type="term" value="C:nucleolus"/>
    <property type="evidence" value="ECO:0007669"/>
    <property type="project" value="UniProtKB-SubCell"/>
</dbReference>
<dbReference type="InterPro" id="IPR009000">
    <property type="entry name" value="Transl_B-barrel_sf"/>
</dbReference>
<dbReference type="GO" id="GO:0006364">
    <property type="term" value="P:rRNA processing"/>
    <property type="evidence" value="ECO:0007669"/>
    <property type="project" value="UniProtKB-KW"/>
</dbReference>
<dbReference type="GO" id="GO:1990904">
    <property type="term" value="C:ribonucleoprotein complex"/>
    <property type="evidence" value="ECO:0007669"/>
    <property type="project" value="UniProtKB-KW"/>
</dbReference>
<protein>
    <recommendedName>
        <fullName evidence="1">H/ACA ribonucleoprotein complex subunit</fullName>
    </recommendedName>
</protein>
<dbReference type="Proteomes" id="UP000034350">
    <property type="component" value="Unassembled WGS sequence"/>
</dbReference>
<dbReference type="Pfam" id="PF04410">
    <property type="entry name" value="Gar1"/>
    <property type="match status" value="1"/>
</dbReference>
<comment type="function">
    <text evidence="1">Required for ribosome biogenesis. Part of a complex which catalyzes pseudouridylation of rRNA. This involves the isomerization of uridine such that the ribose is subsequently attached to C5, instead of the normal N1. Pseudouridine ("psi") residues may serve to stabilize the conformation of rRNAs.</text>
</comment>
<dbReference type="AlphaFoldDB" id="A0A0F9WAT2"/>
<comment type="caution">
    <text evidence="3">The sequence shown here is derived from an EMBL/GenBank/DDBJ whole genome shotgun (WGS) entry which is preliminary data.</text>
</comment>
<name>A0A0F9WAT2_9MICR</name>
<proteinExistence type="inferred from homology"/>
<accession>A0A0F9WAT2</accession>
<keyword evidence="1 3" id="KW-0687">Ribonucleoprotein</keyword>
<dbReference type="GeneID" id="36320732"/>
<comment type="subunit">
    <text evidence="1">Component of the small nucleolar ribonucleoprotein particles containing H/ACA-type snoRNAs (H/ACA snoRNPs).</text>
</comment>
<dbReference type="OrthoDB" id="2187159at2759"/>
<feature type="compositionally biased region" description="Basic and acidic residues" evidence="2">
    <location>
        <begin position="98"/>
        <end position="146"/>
    </location>
</feature>
<dbReference type="RefSeq" id="XP_024330443.1">
    <property type="nucleotide sequence ID" value="XM_024475785.1"/>
</dbReference>
<keyword evidence="1" id="KW-0698">rRNA processing</keyword>
<dbReference type="GO" id="GO:0003723">
    <property type="term" value="F:RNA binding"/>
    <property type="evidence" value="ECO:0007669"/>
    <property type="project" value="UniProtKB-KW"/>
</dbReference>
<keyword evidence="4" id="KW-1185">Reference proteome</keyword>
<comment type="subcellular location">
    <subcellularLocation>
        <location evidence="1">Nucleus</location>
        <location evidence="1">Nucleolus</location>
    </subcellularLocation>
</comment>
<reference evidence="3 4" key="1">
    <citation type="journal article" date="2015" name="Environ. Microbiol.">
        <title>Genome analyses suggest the presence of polyploidy and recent human-driven expansions in eight global populations of the honeybee pathogen Nosema ceranae.</title>
        <authorList>
            <person name="Pelin A."/>
            <person name="Selman M."/>
            <person name="Aris-Brosou S."/>
            <person name="Farinelli L."/>
            <person name="Corradi N."/>
        </authorList>
    </citation>
    <scope>NUCLEOTIDE SEQUENCE [LARGE SCALE GENOMIC DNA]</scope>
    <source>
        <strain evidence="3 4">PA08 1199</strain>
    </source>
</reference>
<dbReference type="Gene3D" id="2.40.10.230">
    <property type="entry name" value="Probable tRNA pseudouridine synthase domain"/>
    <property type="match status" value="1"/>
</dbReference>
<dbReference type="VEuPathDB" id="MicrosporidiaDB:NCER_101177"/>
<keyword evidence="1" id="KW-0539">Nucleus</keyword>
<keyword evidence="1" id="KW-0694">RNA-binding</keyword>
<organism evidence="3 4">
    <name type="scientific">Vairimorpha ceranae</name>
    <dbReference type="NCBI Taxonomy" id="40302"/>
    <lineage>
        <taxon>Eukaryota</taxon>
        <taxon>Fungi</taxon>
        <taxon>Fungi incertae sedis</taxon>
        <taxon>Microsporidia</taxon>
        <taxon>Nosematidae</taxon>
        <taxon>Vairimorpha</taxon>
    </lineage>
</organism>
<dbReference type="VEuPathDB" id="MicrosporidiaDB:AAJ76_5000014027"/>
<evidence type="ECO:0000313" key="3">
    <source>
        <dbReference type="EMBL" id="KKO74701.1"/>
    </source>
</evidence>